<keyword evidence="3" id="KW-1185">Reference proteome</keyword>
<dbReference type="EMBL" id="AE016825">
    <property type="protein sequence ID" value="AAQ58326.1"/>
    <property type="molecule type" value="Genomic_DNA"/>
</dbReference>
<dbReference type="eggNOG" id="COG1396">
    <property type="taxonomic scope" value="Bacteria"/>
</dbReference>
<dbReference type="Pfam" id="PF14279">
    <property type="entry name" value="HNH_5"/>
    <property type="match status" value="1"/>
</dbReference>
<dbReference type="OrthoDB" id="255953at2"/>
<dbReference type="InterPro" id="IPR029471">
    <property type="entry name" value="HNH_5"/>
</dbReference>
<dbReference type="HOGENOM" id="CLU_043522_0_0_4"/>
<protein>
    <recommendedName>
        <fullName evidence="1">HNH endonuclease 5 domain-containing protein</fullName>
    </recommendedName>
</protein>
<evidence type="ECO:0000313" key="2">
    <source>
        <dbReference type="EMBL" id="AAQ58326.1"/>
    </source>
</evidence>
<evidence type="ECO:0000259" key="1">
    <source>
        <dbReference type="Pfam" id="PF14279"/>
    </source>
</evidence>
<accession>Q7P0B7</accession>
<reference evidence="2 3" key="1">
    <citation type="journal article" date="2003" name="Proc. Natl. Acad. Sci. U.S.A.">
        <title>The complete genome sequence of Chromobacterium violaceum reveals remarkable and exploitable bacterial adaptability.</title>
        <authorList>
            <person name="Vasconcelos A.T.R."/>
            <person name="de Almeida D.F."/>
            <person name="Almeida F.C."/>
            <person name="de Almeida L.G.P."/>
            <person name="de Almeida R."/>
            <person name="Goncalves J.A.A."/>
            <person name="Andrade E.M."/>
            <person name="Antonio R.V."/>
            <person name="Araripe J."/>
            <person name="de Araujo M.F.F."/>
            <person name="Filho S.A."/>
            <person name="Azevedo V."/>
            <person name="Batista A.J."/>
            <person name="Bataus L.A.M."/>
            <person name="Batista J.S."/>
            <person name="Belo A."/>
            <person name="vander Berg C."/>
            <person name="Blamey J."/>
            <person name="Bogo M."/>
            <person name="Bonato S."/>
            <person name="Bordignon J."/>
            <person name="Brito C.A."/>
            <person name="Brocchi M."/>
            <person name="Burity H.A."/>
            <person name="Camargo A.A."/>
            <person name="Cardoso D.D.P."/>
            <person name="Carneiro N.P."/>
            <person name="Carraro D.M."/>
            <person name="Carvalho C.M.B."/>
            <person name="Cascardo J.C.M."/>
            <person name="Cavada B.S."/>
            <person name="Chueire L.M.O."/>
            <person name="Pasa T.B.C."/>
            <person name="Duran N."/>
            <person name="Fagundes N."/>
            <person name="Falcao C.L."/>
            <person name="Fantinatti F."/>
            <person name="Farias I.P."/>
            <person name="Felipe M.S.S."/>
            <person name="Ferrari L.P."/>
            <person name="Ferro J.A."/>
            <person name="Ferro M.I.T."/>
            <person name="Franco G.R."/>
            <person name="Freitas N.S.A."/>
            <person name="Furlan L.R."/>
            <person name="Gazzinelli R.T."/>
            <person name="Gomes E.A."/>
            <person name="Goncalves P.R."/>
            <person name="Grangeiro T.B."/>
            <person name="Grattapaglia D."/>
            <person name="Grisard E.C."/>
            <person name="Guimaraes C.T."/>
            <person name="Hanna E.S."/>
            <person name="Hungria M."/>
            <person name="Jardim S.N."/>
            <person name="Laurino J."/>
            <person name="Leoi L.C.T."/>
            <person name="Fassarella L."/>
            <person name="Lima A."/>
            <person name="Loureiro M.F."/>
            <person name="Lyra M.C.P."/>
            <person name="Macedo M."/>
            <person name="Madeira H.M.F."/>
            <person name="Manfio G.P."/>
            <person name="Maranhao A.Q."/>
            <person name="Martins W.S."/>
            <person name="di Mauro S.M.Z."/>
            <person name="de Medeiros S.R.B."/>
            <person name="Meissner R.D.V."/>
            <person name="Menck C.F.M."/>
            <person name="Moreira M.A.M."/>
            <person name="Nascimento F.F."/>
            <person name="Nicolas M.F."/>
            <person name="Oliveira J.G."/>
            <person name="Oliveira S.C."/>
            <person name="Paixao R.F.C."/>
            <person name="Parente J.A."/>
            <person name="Pedrosa F.O."/>
            <person name="Pena S.J.D."/>
            <person name="Perreira J.O."/>
            <person name="Perreira M."/>
            <person name="Pinto L.S.R.C."/>
            <person name="Pinto L.S."/>
            <person name="Porto J.I.R."/>
            <person name="Potrich D.P."/>
            <person name="Neto C.E.R."/>
            <person name="Reis A.M.M."/>
            <person name="Rigo L.U."/>
            <person name="Rondinelli E."/>
            <person name="dos Santos E.B.P."/>
            <person name="Santos F.R."/>
            <person name="Schneider M.P.C."/>
            <person name="Seuanez H.N."/>
            <person name="Silva A.M.R."/>
            <person name="da Silva A.L.C."/>
            <person name="Silva D.W."/>
            <person name="Silva R."/>
            <person name="Simoes I.C."/>
            <person name="Simon D."/>
            <person name="Soares C.M.A."/>
            <person name="Soares R.B.A."/>
            <person name="Souza E.M."/>
            <person name="Souza K.R.L."/>
            <person name="Souza R.C."/>
            <person name="Steffens M.B.R."/>
            <person name="Steindel M."/>
            <person name="Teixeira S.R."/>
            <person name="Urmenyi T."/>
            <person name="Vettore A."/>
            <person name="Wassem R."/>
            <person name="Zaha A."/>
            <person name="Simpson A.J.G."/>
        </authorList>
    </citation>
    <scope>NUCLEOTIDE SEQUENCE [LARGE SCALE GENOMIC DNA]</scope>
    <source>
        <strain evidence="3">ATCC 12472 / DSM 30191 / JCM 1249 / NBRC 12614 / NCIMB 9131 / NCTC 9757</strain>
    </source>
</reference>
<feature type="domain" description="HNH endonuclease 5" evidence="1">
    <location>
        <begin position="165"/>
        <end position="214"/>
    </location>
</feature>
<gene>
    <name evidence="2" type="ordered locus">CV_0650</name>
</gene>
<dbReference type="Proteomes" id="UP000001424">
    <property type="component" value="Chromosome"/>
</dbReference>
<evidence type="ECO:0000313" key="3">
    <source>
        <dbReference type="Proteomes" id="UP000001424"/>
    </source>
</evidence>
<sequence length="423" mass="48902">MEHLRIQFFSTNQLGGVIDIGYAVEHSKIAIDFLSVFGAKYEEKSQAIKMDYKHQNTEEFKENLGRFISKYKNVLPQIQQLGSQFNKLNPGEWFFTLSPIELTTAQQYELEKELNCLNGCQNDFSESELKSIFGGVMENYEIVTFDLDKGKKIKIGEGLKANRVCRFCYNKIPDITFNKEAHAISEALGNKILILNDECDRCNDFFDENIERDFIYYHDMARTLYGVKNKTNAPPKLKGKDFEISYTEQGNLSIAIVQNNPGDDNAEMPENVSFKTGNKIKIQNLYKALCKFALSVIDSKHLSNFEDTIQWIKNQKEVNILPKVAILNSAAFFTTRPEITLHLRNNDNTTLPYLVGEFRLTCYLYIFIVPLSSKDTHCFIDDQEYRDFLNCFKHVCSNNGFSFIDFSENIEREINFKINLEKL</sequence>
<dbReference type="RefSeq" id="WP_011134205.1">
    <property type="nucleotide sequence ID" value="NC_005085.1"/>
</dbReference>
<name>Q7P0B7_CHRVO</name>
<dbReference type="STRING" id="243365.CV_0650"/>
<dbReference type="KEGG" id="cvi:CV_0650"/>
<organism evidence="2 3">
    <name type="scientific">Chromobacterium violaceum (strain ATCC 12472 / DSM 30191 / JCM 1249 / CCUG 213 / NBRC 12614 / NCIMB 9131 / NCTC 9757 / MK)</name>
    <dbReference type="NCBI Taxonomy" id="243365"/>
    <lineage>
        <taxon>Bacteria</taxon>
        <taxon>Pseudomonadati</taxon>
        <taxon>Pseudomonadota</taxon>
        <taxon>Betaproteobacteria</taxon>
        <taxon>Neisseriales</taxon>
        <taxon>Chromobacteriaceae</taxon>
        <taxon>Chromobacterium</taxon>
    </lineage>
</organism>
<proteinExistence type="predicted"/>
<dbReference type="AlphaFoldDB" id="Q7P0B7"/>